<evidence type="ECO:0000259" key="14">
    <source>
        <dbReference type="Pfam" id="PF20974"/>
    </source>
</evidence>
<dbReference type="InterPro" id="IPR004514">
    <property type="entry name" value="Gln-tRNA-synth"/>
</dbReference>
<proteinExistence type="inferred from homology"/>
<feature type="domain" description="Glutamyl/glutaminyl-tRNA synthetase class Ib anti-codon binding" evidence="13">
    <location>
        <begin position="342"/>
        <end position="442"/>
    </location>
</feature>
<gene>
    <name evidence="15" type="primary">glnS</name>
    <name evidence="15" type="ORF">BUCNMO_321</name>
</gene>
<dbReference type="InterPro" id="IPR001412">
    <property type="entry name" value="aa-tRNA-synth_I_CS"/>
</dbReference>
<keyword evidence="3" id="KW-0963">Cytoplasm</keyword>
<dbReference type="InterPro" id="IPR011035">
    <property type="entry name" value="Ribosomal_bL25/Gln-tRNA_synth"/>
</dbReference>
<dbReference type="SUPFAM" id="SSF52374">
    <property type="entry name" value="Nucleotidylyl transferase"/>
    <property type="match status" value="1"/>
</dbReference>
<evidence type="ECO:0000256" key="11">
    <source>
        <dbReference type="RuleBase" id="RU363037"/>
    </source>
</evidence>
<dbReference type="NCBIfam" id="TIGR00440">
    <property type="entry name" value="glnS"/>
    <property type="match status" value="1"/>
</dbReference>
<dbReference type="GO" id="GO:0005829">
    <property type="term" value="C:cytosol"/>
    <property type="evidence" value="ECO:0007669"/>
    <property type="project" value="TreeGrafter"/>
</dbReference>
<keyword evidence="16" id="KW-1185">Reference proteome</keyword>
<evidence type="ECO:0000256" key="9">
    <source>
        <dbReference type="ARBA" id="ARBA00048270"/>
    </source>
</evidence>
<dbReference type="InterPro" id="IPR014729">
    <property type="entry name" value="Rossmann-like_a/b/a_fold"/>
</dbReference>
<evidence type="ECO:0000256" key="4">
    <source>
        <dbReference type="ARBA" id="ARBA00022598"/>
    </source>
</evidence>
<comment type="catalytic activity">
    <reaction evidence="9">
        <text>tRNA(Gln) + L-glutamine + ATP = L-glutaminyl-tRNA(Gln) + AMP + diphosphate</text>
        <dbReference type="Rhea" id="RHEA:20121"/>
        <dbReference type="Rhea" id="RHEA-COMP:9662"/>
        <dbReference type="Rhea" id="RHEA-COMP:9681"/>
        <dbReference type="ChEBI" id="CHEBI:30616"/>
        <dbReference type="ChEBI" id="CHEBI:33019"/>
        <dbReference type="ChEBI" id="CHEBI:58359"/>
        <dbReference type="ChEBI" id="CHEBI:78442"/>
        <dbReference type="ChEBI" id="CHEBI:78521"/>
        <dbReference type="ChEBI" id="CHEBI:456215"/>
        <dbReference type="EC" id="6.1.1.18"/>
    </reaction>
</comment>
<evidence type="ECO:0000259" key="13">
    <source>
        <dbReference type="Pfam" id="PF03950"/>
    </source>
</evidence>
<dbReference type="FunFam" id="1.10.1160.10:FF:000001">
    <property type="entry name" value="Glutamine--tRNA ligase"/>
    <property type="match status" value="1"/>
</dbReference>
<dbReference type="AlphaFoldDB" id="A0A455TAI5"/>
<dbReference type="NCBIfam" id="NF011291">
    <property type="entry name" value="PRK14703.1"/>
    <property type="match status" value="1"/>
</dbReference>
<dbReference type="Gene3D" id="2.40.240.10">
    <property type="entry name" value="Ribosomal Protein L25, Chain P"/>
    <property type="match status" value="2"/>
</dbReference>
<evidence type="ECO:0000256" key="5">
    <source>
        <dbReference type="ARBA" id="ARBA00022741"/>
    </source>
</evidence>
<dbReference type="InterPro" id="IPR050132">
    <property type="entry name" value="Gln/Glu-tRNA_Ligase"/>
</dbReference>
<keyword evidence="6 11" id="KW-0067">ATP-binding</keyword>
<dbReference type="InterPro" id="IPR000924">
    <property type="entry name" value="Glu/Gln-tRNA-synth"/>
</dbReference>
<dbReference type="InterPro" id="IPR020059">
    <property type="entry name" value="Glu/Gln-tRNA-synth_Ib_codon-bd"/>
</dbReference>
<dbReference type="Proteomes" id="UP000317544">
    <property type="component" value="Chromosome"/>
</dbReference>
<feature type="domain" description="tRNA synthetases class I (E and Q) anti-codon binding" evidence="14">
    <location>
        <begin position="458"/>
        <end position="528"/>
    </location>
</feature>
<dbReference type="GO" id="GO:0006425">
    <property type="term" value="P:glutaminyl-tRNA aminoacylation"/>
    <property type="evidence" value="ECO:0007669"/>
    <property type="project" value="UniProtKB-UniRule"/>
</dbReference>
<protein>
    <recommendedName>
        <fullName evidence="2 10">Glutamine--tRNA ligase</fullName>
        <ecNumber evidence="2 10">6.1.1.18</ecNumber>
    </recommendedName>
</protein>
<evidence type="ECO:0000313" key="15">
    <source>
        <dbReference type="EMBL" id="BBI01325.1"/>
    </source>
</evidence>
<comment type="similarity">
    <text evidence="1 11">Belongs to the class-I aminoacyl-tRNA synthetase family.</text>
</comment>
<dbReference type="InterPro" id="IPR020056">
    <property type="entry name" value="Rbsml_bL25/Gln-tRNA_synth_N"/>
</dbReference>
<sequence length="561" mass="66652">MKIQKKIKKNFIYHIIDQDLSKNKNLKIHTRFPPEPNGHLHIGHAKSIFLNFSIAKFYKGKCNLRFDDTNPTKENVKFISSIKKDILWLGFVWNDDIKFSSQYFSLLYKFAVQLIKKNLAYVDQLTKKQIRDYRGTLKKPGKKSPYRSRSIKENLYLFKQMKKGLIPEGHACLRAKIDMESPFIIMRDPVLYRILYCKHHQTLNYWCIYPMYDFAHCIADTLENITHSLCTLEFQENKHLYNWILNNIDINVKNRPYQYEFSPLKLEYNVLSKRKLQMLVDKKIVNGWNDPRMPTISGLRKKGYTPDSIIKFCEKVGVTKQNNLIQLSTLESCIRKELNETSPRIMAILNPIKIIIENLPECYMEIINIPNHPNKPEMGNRKIIFSKEIYIDKFDFCEYPSKEYKRLSIGKTVKLRYGYNITATAIKKNQFNNIEYITCTYDPHTIKNNLYIKKYVGIIHWISIKNTISAKFKIYKKLFYIQNPELKKNFLDYINTNTLNIKTGFVEKSIMMNLSIRRYQFEREGYFYLCCSILKDNFLTFNQIVTLKKNKQKNILSTNHL</sequence>
<dbReference type="Pfam" id="PF00749">
    <property type="entry name" value="tRNA-synt_1c"/>
    <property type="match status" value="1"/>
</dbReference>
<dbReference type="PANTHER" id="PTHR43097:SF5">
    <property type="entry name" value="GLUTAMATE--TRNA LIGASE"/>
    <property type="match status" value="1"/>
</dbReference>
<keyword evidence="8 11" id="KW-0030">Aminoacyl-tRNA synthetase</keyword>
<evidence type="ECO:0000256" key="8">
    <source>
        <dbReference type="ARBA" id="ARBA00023146"/>
    </source>
</evidence>
<dbReference type="EC" id="6.1.1.18" evidence="2 10"/>
<reference evidence="15 16" key="1">
    <citation type="journal article" date="2019" name="Proc. Natl. Acad. Sci. U.S.A.">
        <title>Exaggeration and cooption of innate immunity for social defense.</title>
        <authorList>
            <person name="Kutsukake M."/>
            <person name="Moriyama M."/>
            <person name="Shigenobu S."/>
            <person name="Meng X.-Y."/>
            <person name="Nikoh N."/>
            <person name="Noda C."/>
            <person name="Kobayashi S."/>
            <person name="Fukatsu T."/>
        </authorList>
    </citation>
    <scope>NUCLEOTIDE SEQUENCE [LARGE SCALE GENOMIC DNA]</scope>
    <source>
        <strain evidence="15 16">Nmo</strain>
    </source>
</reference>
<dbReference type="PROSITE" id="PS00178">
    <property type="entry name" value="AA_TRNA_LIGASE_I"/>
    <property type="match status" value="1"/>
</dbReference>
<evidence type="ECO:0000256" key="7">
    <source>
        <dbReference type="ARBA" id="ARBA00022917"/>
    </source>
</evidence>
<dbReference type="SUPFAM" id="SSF50715">
    <property type="entry name" value="Ribosomal protein L25-like"/>
    <property type="match status" value="1"/>
</dbReference>
<dbReference type="RefSeq" id="WP_158345024.1">
    <property type="nucleotide sequence ID" value="NZ_AP019379.1"/>
</dbReference>
<dbReference type="GO" id="GO:0005524">
    <property type="term" value="F:ATP binding"/>
    <property type="evidence" value="ECO:0007669"/>
    <property type="project" value="UniProtKB-KW"/>
</dbReference>
<evidence type="ECO:0000256" key="10">
    <source>
        <dbReference type="NCBIfam" id="TIGR00440"/>
    </source>
</evidence>
<dbReference type="GO" id="GO:0004819">
    <property type="term" value="F:glutamine-tRNA ligase activity"/>
    <property type="evidence" value="ECO:0007669"/>
    <property type="project" value="UniProtKB-UniRule"/>
</dbReference>
<dbReference type="InterPro" id="IPR020058">
    <property type="entry name" value="Glu/Gln-tRNA-synth_Ib_cat-dom"/>
</dbReference>
<keyword evidence="4 11" id="KW-0436">Ligase</keyword>
<name>A0A455TAI5_9GAMM</name>
<evidence type="ECO:0000313" key="16">
    <source>
        <dbReference type="Proteomes" id="UP000317544"/>
    </source>
</evidence>
<evidence type="ECO:0000256" key="3">
    <source>
        <dbReference type="ARBA" id="ARBA00022490"/>
    </source>
</evidence>
<keyword evidence="7 11" id="KW-0648">Protein biosynthesis</keyword>
<dbReference type="PANTHER" id="PTHR43097">
    <property type="entry name" value="GLUTAMINE-TRNA LIGASE"/>
    <property type="match status" value="1"/>
</dbReference>
<dbReference type="OrthoDB" id="9801560at2"/>
<dbReference type="Pfam" id="PF03950">
    <property type="entry name" value="tRNA-synt_1c_C"/>
    <property type="match status" value="1"/>
</dbReference>
<dbReference type="FunFam" id="3.40.50.620:FF:000037">
    <property type="entry name" value="Glutamine--tRNA ligase cytoplasmic"/>
    <property type="match status" value="1"/>
</dbReference>
<evidence type="ECO:0000256" key="1">
    <source>
        <dbReference type="ARBA" id="ARBA00005594"/>
    </source>
</evidence>
<organism evidence="15 16">
    <name type="scientific">Buchnera aphidicola</name>
    <name type="common">Nipponaphis monzeni</name>
    <dbReference type="NCBI Taxonomy" id="2495405"/>
    <lineage>
        <taxon>Bacteria</taxon>
        <taxon>Pseudomonadati</taxon>
        <taxon>Pseudomonadota</taxon>
        <taxon>Gammaproteobacteria</taxon>
        <taxon>Enterobacterales</taxon>
        <taxon>Erwiniaceae</taxon>
        <taxon>Buchnera</taxon>
    </lineage>
</organism>
<dbReference type="EMBL" id="AP019379">
    <property type="protein sequence ID" value="BBI01325.1"/>
    <property type="molecule type" value="Genomic_DNA"/>
</dbReference>
<dbReference type="Pfam" id="PF20974">
    <property type="entry name" value="tRNA-synt_1c_C2"/>
    <property type="match status" value="1"/>
</dbReference>
<evidence type="ECO:0000256" key="6">
    <source>
        <dbReference type="ARBA" id="ARBA00022840"/>
    </source>
</evidence>
<dbReference type="FunFam" id="3.90.800.10:FF:000001">
    <property type="entry name" value="Glutamine--tRNA ligase"/>
    <property type="match status" value="1"/>
</dbReference>
<evidence type="ECO:0000259" key="12">
    <source>
        <dbReference type="Pfam" id="PF00749"/>
    </source>
</evidence>
<dbReference type="PRINTS" id="PR00987">
    <property type="entry name" value="TRNASYNTHGLU"/>
</dbReference>
<dbReference type="InterPro" id="IPR049437">
    <property type="entry name" value="tRNA-synt_1c_C2"/>
</dbReference>
<feature type="domain" description="Glutamyl/glutaminyl-tRNA synthetase class Ib catalytic" evidence="12">
    <location>
        <begin position="27"/>
        <end position="339"/>
    </location>
</feature>
<evidence type="ECO:0000256" key="2">
    <source>
        <dbReference type="ARBA" id="ARBA00012836"/>
    </source>
</evidence>
<dbReference type="Gene3D" id="3.40.50.620">
    <property type="entry name" value="HUPs"/>
    <property type="match status" value="1"/>
</dbReference>
<accession>A0A455TAI5</accession>
<keyword evidence="5 11" id="KW-0547">Nucleotide-binding</keyword>